<organism evidence="7 8">
    <name type="scientific">Metallumcola ferriviriculae</name>
    <dbReference type="NCBI Taxonomy" id="3039180"/>
    <lineage>
        <taxon>Bacteria</taxon>
        <taxon>Bacillati</taxon>
        <taxon>Bacillota</taxon>
        <taxon>Clostridia</taxon>
        <taxon>Neomoorellales</taxon>
        <taxon>Desulfitibacteraceae</taxon>
        <taxon>Metallumcola</taxon>
    </lineage>
</organism>
<dbReference type="Proteomes" id="UP001329915">
    <property type="component" value="Chromosome"/>
</dbReference>
<dbReference type="InterPro" id="IPR036582">
    <property type="entry name" value="Mao_N_sf"/>
</dbReference>
<dbReference type="InterPro" id="IPR012854">
    <property type="entry name" value="Cu_amine_oxidase-like_N"/>
</dbReference>
<keyword evidence="8" id="KW-1185">Reference proteome</keyword>
<evidence type="ECO:0000259" key="6">
    <source>
        <dbReference type="PROSITE" id="PS51764"/>
    </source>
</evidence>
<keyword evidence="5" id="KW-0732">Signal</keyword>
<dbReference type="AlphaFoldDB" id="A0AAU0UJU0"/>
<name>A0AAU0UJU0_9FIRM</name>
<protein>
    <submittedName>
        <fullName evidence="7">Copper amine oxidase</fullName>
    </submittedName>
</protein>
<sequence length="447" mass="50523">MTLSKILTLAALTALLAVPSPALAAGPAAPRVLAEVNNYKLGKFEPVQGTYLGAYVLQDTLINGSMSEFNRLTGKKHASFFLYSGYGHQFPQQWFDDVEEAGAVPHLAWEPNRGLDEIKDNAYLRDFAKKLSSTGVPVFLRFASEMNGTWAPYSGNPKEYIEKWRLVHDVMAEEAPNVIMVWTVFTFPTATVTDYYPGDDYVDWVGVNIYNVIYHNNDINSPAAHEDPLELLDFVYNTFSRKKPIQISEFGVTHYTITDSKHYQSFAIDKLSRMYTGIRSKYPRVKSIFYFDVNNLINAPIDRRINNYALTDNMDILSNYSNLIDDENFLSDISKNLEGEKDKELFNITDRVYLINGTTYVSTASLRDLLGASLMWQPGERSIQLSHKDTEIVFPVRPLKNVGNQSAFIINGRSYLPLRTAAAALGYKLAWDADNNLIKVLLPERSN</sequence>
<evidence type="ECO:0000256" key="2">
    <source>
        <dbReference type="ARBA" id="ARBA00022801"/>
    </source>
</evidence>
<feature type="chain" id="PRO_5043490949" evidence="5">
    <location>
        <begin position="25"/>
        <end position="447"/>
    </location>
</feature>
<dbReference type="GO" id="GO:0016985">
    <property type="term" value="F:mannan endo-1,4-beta-mannosidase activity"/>
    <property type="evidence" value="ECO:0007669"/>
    <property type="project" value="InterPro"/>
</dbReference>
<proteinExistence type="inferred from homology"/>
<dbReference type="InterPro" id="IPR017853">
    <property type="entry name" value="GH"/>
</dbReference>
<dbReference type="Pfam" id="PF02156">
    <property type="entry name" value="Glyco_hydro_26"/>
    <property type="match status" value="1"/>
</dbReference>
<reference evidence="7 8" key="1">
    <citation type="submission" date="2023-04" db="EMBL/GenBank/DDBJ databases">
        <authorList>
            <person name="Hsu D."/>
        </authorList>
    </citation>
    <scope>NUCLEOTIDE SEQUENCE [LARGE SCALE GENOMIC DNA]</scope>
    <source>
        <strain evidence="7 8">MK1</strain>
    </source>
</reference>
<evidence type="ECO:0000313" key="8">
    <source>
        <dbReference type="Proteomes" id="UP001329915"/>
    </source>
</evidence>
<dbReference type="PANTHER" id="PTHR40079:SF4">
    <property type="entry name" value="GH26 DOMAIN-CONTAINING PROTEIN-RELATED"/>
    <property type="match status" value="1"/>
</dbReference>
<evidence type="ECO:0000256" key="5">
    <source>
        <dbReference type="SAM" id="SignalP"/>
    </source>
</evidence>
<gene>
    <name evidence="7" type="ORF">MFMK1_000577</name>
</gene>
<dbReference type="PANTHER" id="PTHR40079">
    <property type="entry name" value="MANNAN ENDO-1,4-BETA-MANNOSIDASE E-RELATED"/>
    <property type="match status" value="1"/>
</dbReference>
<dbReference type="PROSITE" id="PS51764">
    <property type="entry name" value="GH26"/>
    <property type="match status" value="1"/>
</dbReference>
<evidence type="ECO:0000256" key="4">
    <source>
        <dbReference type="PROSITE-ProRule" id="PRU01100"/>
    </source>
</evidence>
<dbReference type="InterPro" id="IPR022790">
    <property type="entry name" value="GH26_dom"/>
</dbReference>
<evidence type="ECO:0000256" key="1">
    <source>
        <dbReference type="ARBA" id="ARBA00007754"/>
    </source>
</evidence>
<dbReference type="SUPFAM" id="SSF55383">
    <property type="entry name" value="Copper amine oxidase, domain N"/>
    <property type="match status" value="1"/>
</dbReference>
<dbReference type="KEGG" id="dbc:MFMK1_000577"/>
<feature type="active site" description="Proton donor" evidence="4">
    <location>
        <position position="145"/>
    </location>
</feature>
<dbReference type="EMBL" id="CP121694">
    <property type="protein sequence ID" value="WRO20787.1"/>
    <property type="molecule type" value="Genomic_DNA"/>
</dbReference>
<evidence type="ECO:0000256" key="3">
    <source>
        <dbReference type="ARBA" id="ARBA00023295"/>
    </source>
</evidence>
<feature type="domain" description="GH26" evidence="6">
    <location>
        <begin position="27"/>
        <end position="313"/>
    </location>
</feature>
<feature type="signal peptide" evidence="5">
    <location>
        <begin position="1"/>
        <end position="24"/>
    </location>
</feature>
<dbReference type="RefSeq" id="WP_366923666.1">
    <property type="nucleotide sequence ID" value="NZ_CP121694.1"/>
</dbReference>
<dbReference type="GO" id="GO:0006080">
    <property type="term" value="P:substituted mannan metabolic process"/>
    <property type="evidence" value="ECO:0007669"/>
    <property type="project" value="InterPro"/>
</dbReference>
<dbReference type="SUPFAM" id="SSF51445">
    <property type="entry name" value="(Trans)glycosidases"/>
    <property type="match status" value="1"/>
</dbReference>
<dbReference type="InterPro" id="IPR000805">
    <property type="entry name" value="Glyco_hydro_26"/>
</dbReference>
<keyword evidence="3 4" id="KW-0326">Glycosidase</keyword>
<dbReference type="Pfam" id="PF07833">
    <property type="entry name" value="Cu_amine_oxidN1"/>
    <property type="match status" value="1"/>
</dbReference>
<comment type="similarity">
    <text evidence="1 4">Belongs to the glycosyl hydrolase 26 family.</text>
</comment>
<keyword evidence="2 4" id="KW-0378">Hydrolase</keyword>
<dbReference type="Gene3D" id="3.20.20.80">
    <property type="entry name" value="Glycosidases"/>
    <property type="match status" value="1"/>
</dbReference>
<accession>A0AAU0UJU0</accession>
<feature type="active site" description="Nucleophile" evidence="4">
    <location>
        <position position="249"/>
    </location>
</feature>
<evidence type="ECO:0000313" key="7">
    <source>
        <dbReference type="EMBL" id="WRO20787.1"/>
    </source>
</evidence>